<accession>A0AAN7BN51</accession>
<dbReference type="Proteomes" id="UP001301958">
    <property type="component" value="Unassembled WGS sequence"/>
</dbReference>
<gene>
    <name evidence="2" type="ORF">QBC38DRAFT_230037</name>
</gene>
<dbReference type="Pfam" id="PF24864">
    <property type="entry name" value="DUF7730"/>
    <property type="match status" value="1"/>
</dbReference>
<keyword evidence="3" id="KW-1185">Reference proteome</keyword>
<comment type="caution">
    <text evidence="2">The sequence shown here is derived from an EMBL/GenBank/DDBJ whole genome shotgun (WGS) entry which is preliminary data.</text>
</comment>
<evidence type="ECO:0000313" key="3">
    <source>
        <dbReference type="Proteomes" id="UP001301958"/>
    </source>
</evidence>
<proteinExistence type="predicted"/>
<evidence type="ECO:0000259" key="1">
    <source>
        <dbReference type="Pfam" id="PF24864"/>
    </source>
</evidence>
<protein>
    <recommendedName>
        <fullName evidence="1">DUF7730 domain-containing protein</fullName>
    </recommendedName>
</protein>
<dbReference type="InterPro" id="IPR056632">
    <property type="entry name" value="DUF7730"/>
</dbReference>
<feature type="domain" description="DUF7730" evidence="1">
    <location>
        <begin position="4"/>
        <end position="231"/>
    </location>
</feature>
<dbReference type="AlphaFoldDB" id="A0AAN7BN51"/>
<sequence length="298" mass="33837">MMDQLESPLFSKLPPELRTAIYVEIFGGQRIHLDFMAHPIRADKVGNRKRWRHGICEKPVSTPFSDLIRRPHHCLMHGRRRVLDISFIFSCRRALDEGIPVLYQSNVFVIINTGSKRRPADDIRSLQAKTPKNWPLIRSLEIKWEVAAFDRNHANMVPHIWGREGYEALWDALAEMPALTSLRIALILPRYSSPAGVASTAELRALYFGPIKRLTNVRSCEVILPKSYRDNLGMHEEEGNFGLLESDGHSPRLQISWANEDDERPLSAEVAATYHILPAFASSHRRPTPPSSFSSSVG</sequence>
<evidence type="ECO:0000313" key="2">
    <source>
        <dbReference type="EMBL" id="KAK4226393.1"/>
    </source>
</evidence>
<name>A0AAN7BN51_9PEZI</name>
<dbReference type="EMBL" id="MU865348">
    <property type="protein sequence ID" value="KAK4226393.1"/>
    <property type="molecule type" value="Genomic_DNA"/>
</dbReference>
<organism evidence="2 3">
    <name type="scientific">Podospora fimiseda</name>
    <dbReference type="NCBI Taxonomy" id="252190"/>
    <lineage>
        <taxon>Eukaryota</taxon>
        <taxon>Fungi</taxon>
        <taxon>Dikarya</taxon>
        <taxon>Ascomycota</taxon>
        <taxon>Pezizomycotina</taxon>
        <taxon>Sordariomycetes</taxon>
        <taxon>Sordariomycetidae</taxon>
        <taxon>Sordariales</taxon>
        <taxon>Podosporaceae</taxon>
        <taxon>Podospora</taxon>
    </lineage>
</organism>
<reference evidence="2" key="2">
    <citation type="submission" date="2023-05" db="EMBL/GenBank/DDBJ databases">
        <authorList>
            <consortium name="Lawrence Berkeley National Laboratory"/>
            <person name="Steindorff A."/>
            <person name="Hensen N."/>
            <person name="Bonometti L."/>
            <person name="Westerberg I."/>
            <person name="Brannstrom I.O."/>
            <person name="Guillou S."/>
            <person name="Cros-Aarteil S."/>
            <person name="Calhoun S."/>
            <person name="Haridas S."/>
            <person name="Kuo A."/>
            <person name="Mondo S."/>
            <person name="Pangilinan J."/>
            <person name="Riley R."/>
            <person name="Labutti K."/>
            <person name="Andreopoulos B."/>
            <person name="Lipzen A."/>
            <person name="Chen C."/>
            <person name="Yanf M."/>
            <person name="Daum C."/>
            <person name="Ng V."/>
            <person name="Clum A."/>
            <person name="Ohm R."/>
            <person name="Martin F."/>
            <person name="Silar P."/>
            <person name="Natvig D."/>
            <person name="Lalanne C."/>
            <person name="Gautier V."/>
            <person name="Ament-Velasquez S.L."/>
            <person name="Kruys A."/>
            <person name="Hutchinson M.I."/>
            <person name="Powell A.J."/>
            <person name="Barry K."/>
            <person name="Miller A.N."/>
            <person name="Grigoriev I.V."/>
            <person name="Debuchy R."/>
            <person name="Gladieux P."/>
            <person name="Thoren M.H."/>
            <person name="Johannesson H."/>
        </authorList>
    </citation>
    <scope>NUCLEOTIDE SEQUENCE</scope>
    <source>
        <strain evidence="2">CBS 990.96</strain>
    </source>
</reference>
<reference evidence="2" key="1">
    <citation type="journal article" date="2023" name="Mol. Phylogenet. Evol.">
        <title>Genome-scale phylogeny and comparative genomics of the fungal order Sordariales.</title>
        <authorList>
            <person name="Hensen N."/>
            <person name="Bonometti L."/>
            <person name="Westerberg I."/>
            <person name="Brannstrom I.O."/>
            <person name="Guillou S."/>
            <person name="Cros-Aarteil S."/>
            <person name="Calhoun S."/>
            <person name="Haridas S."/>
            <person name="Kuo A."/>
            <person name="Mondo S."/>
            <person name="Pangilinan J."/>
            <person name="Riley R."/>
            <person name="LaButti K."/>
            <person name="Andreopoulos B."/>
            <person name="Lipzen A."/>
            <person name="Chen C."/>
            <person name="Yan M."/>
            <person name="Daum C."/>
            <person name="Ng V."/>
            <person name="Clum A."/>
            <person name="Steindorff A."/>
            <person name="Ohm R.A."/>
            <person name="Martin F."/>
            <person name="Silar P."/>
            <person name="Natvig D.O."/>
            <person name="Lalanne C."/>
            <person name="Gautier V."/>
            <person name="Ament-Velasquez S.L."/>
            <person name="Kruys A."/>
            <person name="Hutchinson M.I."/>
            <person name="Powell A.J."/>
            <person name="Barry K."/>
            <person name="Miller A.N."/>
            <person name="Grigoriev I.V."/>
            <person name="Debuchy R."/>
            <person name="Gladieux P."/>
            <person name="Hiltunen Thoren M."/>
            <person name="Johannesson H."/>
        </authorList>
    </citation>
    <scope>NUCLEOTIDE SEQUENCE</scope>
    <source>
        <strain evidence="2">CBS 990.96</strain>
    </source>
</reference>
<dbReference type="PANTHER" id="PTHR38790">
    <property type="entry name" value="2EXR DOMAIN-CONTAINING PROTEIN-RELATED"/>
    <property type="match status" value="1"/>
</dbReference>